<keyword evidence="3 6" id="KW-1133">Transmembrane helix</keyword>
<proteinExistence type="predicted"/>
<evidence type="ECO:0000256" key="5">
    <source>
        <dbReference type="SAM" id="MobiDB-lite"/>
    </source>
</evidence>
<evidence type="ECO:0000313" key="7">
    <source>
        <dbReference type="EMBL" id="KAF0693428.1"/>
    </source>
</evidence>
<evidence type="ECO:0000256" key="3">
    <source>
        <dbReference type="ARBA" id="ARBA00022989"/>
    </source>
</evidence>
<dbReference type="GO" id="GO:0022857">
    <property type="term" value="F:transmembrane transporter activity"/>
    <property type="evidence" value="ECO:0007669"/>
    <property type="project" value="InterPro"/>
</dbReference>
<evidence type="ECO:0000256" key="6">
    <source>
        <dbReference type="SAM" id="Phobius"/>
    </source>
</evidence>
<name>A0A6A4YC11_9STRA</name>
<dbReference type="EMBL" id="VJMH01005699">
    <property type="protein sequence ID" value="KAF0693428.1"/>
    <property type="molecule type" value="Genomic_DNA"/>
</dbReference>
<evidence type="ECO:0000256" key="4">
    <source>
        <dbReference type="ARBA" id="ARBA00023136"/>
    </source>
</evidence>
<reference evidence="7" key="1">
    <citation type="submission" date="2019-06" db="EMBL/GenBank/DDBJ databases">
        <title>Genomics analysis of Aphanomyces spp. identifies a new class of oomycete effector associated with host adaptation.</title>
        <authorList>
            <person name="Gaulin E."/>
        </authorList>
    </citation>
    <scope>NUCLEOTIDE SEQUENCE</scope>
    <source>
        <strain evidence="7">CBS 578.67</strain>
    </source>
</reference>
<keyword evidence="2 6" id="KW-0812">Transmembrane</keyword>
<dbReference type="Pfam" id="PF13520">
    <property type="entry name" value="AA_permease_2"/>
    <property type="match status" value="1"/>
</dbReference>
<organism evidence="7">
    <name type="scientific">Aphanomyces stellatus</name>
    <dbReference type="NCBI Taxonomy" id="120398"/>
    <lineage>
        <taxon>Eukaryota</taxon>
        <taxon>Sar</taxon>
        <taxon>Stramenopiles</taxon>
        <taxon>Oomycota</taxon>
        <taxon>Saprolegniomycetes</taxon>
        <taxon>Saprolegniales</taxon>
        <taxon>Verrucalvaceae</taxon>
        <taxon>Aphanomyces</taxon>
    </lineage>
</organism>
<feature type="non-terminal residue" evidence="7">
    <location>
        <position position="1"/>
    </location>
</feature>
<protein>
    <recommendedName>
        <fullName evidence="8">Amino acid permease/ SLC12A domain-containing protein</fullName>
    </recommendedName>
</protein>
<dbReference type="GO" id="GO:0016020">
    <property type="term" value="C:membrane"/>
    <property type="evidence" value="ECO:0007669"/>
    <property type="project" value="UniProtKB-SubCell"/>
</dbReference>
<sequence length="280" mass="30536">TLFVSSIAVYVVAIGLSPGVDNLPTVLVIFNGGFTQLFHLSDGDASLLSLPACFASIPGFLLATGNIITALADSKLVAYPLHRRHPTFGTPVRAMACASILSFAMCFGAYYEPDASIIFYDMSMFFGCVAYTAQCVGYIFLKRRYKTMARSYCSPFGIWGAIFAMMVFTASGVSILGFQNHGSSGNSMMLVTIALLSIFYHGYAKSRQTMSNDERKVLFFAHIANHNKAKEKLRKRSALWQLVWAFLAPTHTSNPSKSSHTRRSSVSAAPRQADVAKTTA</sequence>
<comment type="subcellular location">
    <subcellularLocation>
        <location evidence="1">Membrane</location>
        <topology evidence="1">Multi-pass membrane protein</topology>
    </subcellularLocation>
</comment>
<feature type="transmembrane region" description="Helical" evidence="6">
    <location>
        <begin position="47"/>
        <end position="71"/>
    </location>
</feature>
<gene>
    <name evidence="7" type="ORF">As57867_015562</name>
</gene>
<keyword evidence="4 6" id="KW-0472">Membrane</keyword>
<evidence type="ECO:0008006" key="8">
    <source>
        <dbReference type="Google" id="ProtNLM"/>
    </source>
</evidence>
<feature type="transmembrane region" description="Helical" evidence="6">
    <location>
        <begin position="92"/>
        <end position="111"/>
    </location>
</feature>
<feature type="transmembrane region" description="Helical" evidence="6">
    <location>
        <begin position="117"/>
        <end position="141"/>
    </location>
</feature>
<evidence type="ECO:0000256" key="2">
    <source>
        <dbReference type="ARBA" id="ARBA00022692"/>
    </source>
</evidence>
<feature type="transmembrane region" description="Helical" evidence="6">
    <location>
        <begin position="153"/>
        <end position="178"/>
    </location>
</feature>
<feature type="region of interest" description="Disordered" evidence="5">
    <location>
        <begin position="252"/>
        <end position="280"/>
    </location>
</feature>
<dbReference type="AlphaFoldDB" id="A0A6A4YC11"/>
<dbReference type="Gene3D" id="1.20.1740.10">
    <property type="entry name" value="Amino acid/polyamine transporter I"/>
    <property type="match status" value="1"/>
</dbReference>
<comment type="caution">
    <text evidence="7">The sequence shown here is derived from an EMBL/GenBank/DDBJ whole genome shotgun (WGS) entry which is preliminary data.</text>
</comment>
<evidence type="ECO:0000256" key="1">
    <source>
        <dbReference type="ARBA" id="ARBA00004141"/>
    </source>
</evidence>
<dbReference type="InterPro" id="IPR002293">
    <property type="entry name" value="AA/rel_permease1"/>
</dbReference>
<accession>A0A6A4YC11</accession>
<dbReference type="OrthoDB" id="3900342at2759"/>
<feature type="transmembrane region" description="Helical" evidence="6">
    <location>
        <begin position="184"/>
        <end position="203"/>
    </location>
</feature>